<keyword evidence="5" id="KW-0479">Metal-binding</keyword>
<keyword evidence="3 14" id="KW-0963">Cytoplasm</keyword>
<evidence type="ECO:0000256" key="6">
    <source>
        <dbReference type="ARBA" id="ARBA00022737"/>
    </source>
</evidence>
<evidence type="ECO:0000256" key="12">
    <source>
        <dbReference type="ARBA" id="ARBA00023054"/>
    </source>
</evidence>
<evidence type="ECO:0000256" key="9">
    <source>
        <dbReference type="ARBA" id="ARBA00022801"/>
    </source>
</evidence>
<dbReference type="GO" id="GO:0004519">
    <property type="term" value="F:endonuclease activity"/>
    <property type="evidence" value="ECO:0007669"/>
    <property type="project" value="UniProtKB-KW"/>
</dbReference>
<comment type="domain">
    <text evidence="14">The VLRF1 domain mediates binding to the 60S ribosomal subunit.</text>
</comment>
<dbReference type="InParanoid" id="A0A7M7PBQ4"/>
<feature type="compositionally biased region" description="Low complexity" evidence="15">
    <location>
        <begin position="159"/>
        <end position="171"/>
    </location>
</feature>
<keyword evidence="7 14" id="KW-0255">Endonuclease</keyword>
<feature type="region of interest" description="Disordered" evidence="15">
    <location>
        <begin position="458"/>
        <end position="534"/>
    </location>
</feature>
<keyword evidence="11 13" id="KW-0040">ANK repeat</keyword>
<comment type="similarity">
    <text evidence="2 14">Belongs to the ANKZF1/VMS1 family.</text>
</comment>
<feature type="compositionally biased region" description="Basic residues" evidence="15">
    <location>
        <begin position="513"/>
        <end position="523"/>
    </location>
</feature>
<feature type="active site" evidence="14">
    <location>
        <position position="309"/>
    </location>
</feature>
<dbReference type="EnsemblMetazoa" id="XM_030992184">
    <property type="protein sequence ID" value="XP_030848044"/>
    <property type="gene ID" value="LOC105443216"/>
</dbReference>
<evidence type="ECO:0000256" key="2">
    <source>
        <dbReference type="ARBA" id="ARBA00009262"/>
    </source>
</evidence>
<evidence type="ECO:0000256" key="14">
    <source>
        <dbReference type="PROSITE-ProRule" id="PRU01389"/>
    </source>
</evidence>
<dbReference type="RefSeq" id="XP_030848044.1">
    <property type="nucleotide sequence ID" value="XM_030992184.1"/>
</dbReference>
<evidence type="ECO:0000256" key="8">
    <source>
        <dbReference type="ARBA" id="ARBA00022771"/>
    </source>
</evidence>
<feature type="compositionally biased region" description="Basic and acidic residues" evidence="15">
    <location>
        <begin position="580"/>
        <end position="591"/>
    </location>
</feature>
<evidence type="ECO:0000256" key="5">
    <source>
        <dbReference type="ARBA" id="ARBA00022723"/>
    </source>
</evidence>
<dbReference type="AlphaFoldDB" id="A0A7M7PBQ4"/>
<reference evidence="18" key="1">
    <citation type="submission" date="2015-02" db="EMBL/GenBank/DDBJ databases">
        <title>Genome sequencing for Strongylocentrotus purpuratus.</title>
        <authorList>
            <person name="Murali S."/>
            <person name="Liu Y."/>
            <person name="Vee V."/>
            <person name="English A."/>
            <person name="Wang M."/>
            <person name="Skinner E."/>
            <person name="Han Y."/>
            <person name="Muzny D.M."/>
            <person name="Worley K.C."/>
            <person name="Gibbs R.A."/>
        </authorList>
    </citation>
    <scope>NUCLEOTIDE SEQUENCE</scope>
</reference>
<dbReference type="SUPFAM" id="SSF48403">
    <property type="entry name" value="Ankyrin repeat"/>
    <property type="match status" value="1"/>
</dbReference>
<dbReference type="GeneID" id="105443216"/>
<dbReference type="InterPro" id="IPR047139">
    <property type="entry name" value="ANKZ1/VMS1"/>
</dbReference>
<dbReference type="PROSITE" id="PS50297">
    <property type="entry name" value="ANK_REP_REGION"/>
    <property type="match status" value="1"/>
</dbReference>
<keyword evidence="4 14" id="KW-0540">Nuclease</keyword>
<dbReference type="Pfam" id="PF18826">
    <property type="entry name" value="bVLRF1"/>
    <property type="match status" value="1"/>
</dbReference>
<dbReference type="InterPro" id="IPR013087">
    <property type="entry name" value="Znf_C2H2_type"/>
</dbReference>
<dbReference type="Proteomes" id="UP000007110">
    <property type="component" value="Unassembled WGS sequence"/>
</dbReference>
<feature type="region of interest" description="Disordered" evidence="15">
    <location>
        <begin position="814"/>
        <end position="862"/>
    </location>
</feature>
<dbReference type="InterPro" id="IPR036770">
    <property type="entry name" value="Ankyrin_rpt-contain_sf"/>
</dbReference>
<feature type="compositionally biased region" description="Polar residues" evidence="15">
    <location>
        <begin position="592"/>
        <end position="604"/>
    </location>
</feature>
<evidence type="ECO:0000256" key="15">
    <source>
        <dbReference type="SAM" id="MobiDB-lite"/>
    </source>
</evidence>
<dbReference type="GO" id="GO:0008270">
    <property type="term" value="F:zinc ion binding"/>
    <property type="evidence" value="ECO:0007669"/>
    <property type="project" value="UniProtKB-KW"/>
</dbReference>
<feature type="compositionally biased region" description="Basic and acidic residues" evidence="15">
    <location>
        <begin position="716"/>
        <end position="730"/>
    </location>
</feature>
<feature type="compositionally biased region" description="Basic and acidic residues" evidence="15">
    <location>
        <begin position="843"/>
        <end position="862"/>
    </location>
</feature>
<dbReference type="GO" id="GO:0036503">
    <property type="term" value="P:ERAD pathway"/>
    <property type="evidence" value="ECO:0000318"/>
    <property type="project" value="GO_Central"/>
</dbReference>
<evidence type="ECO:0000256" key="10">
    <source>
        <dbReference type="ARBA" id="ARBA00022833"/>
    </source>
</evidence>
<evidence type="ECO:0000256" key="1">
    <source>
        <dbReference type="ARBA" id="ARBA00004496"/>
    </source>
</evidence>
<dbReference type="OrthoDB" id="429841at2759"/>
<dbReference type="InterPro" id="IPR002110">
    <property type="entry name" value="Ankyrin_rpt"/>
</dbReference>
<keyword evidence="10" id="KW-0862">Zinc</keyword>
<dbReference type="GO" id="GO:0016787">
    <property type="term" value="F:hydrolase activity"/>
    <property type="evidence" value="ECO:0007669"/>
    <property type="project" value="UniProtKB-KW"/>
</dbReference>
<feature type="compositionally biased region" description="Polar residues" evidence="15">
    <location>
        <begin position="661"/>
        <end position="677"/>
    </location>
</feature>
<keyword evidence="12" id="KW-0175">Coiled coil</keyword>
<keyword evidence="9 14" id="KW-0378">Hydrolase</keyword>
<proteinExistence type="inferred from homology"/>
<feature type="compositionally biased region" description="Basic and acidic residues" evidence="15">
    <location>
        <begin position="820"/>
        <end position="833"/>
    </location>
</feature>
<feature type="compositionally biased region" description="Acidic residues" evidence="15">
    <location>
        <begin position="484"/>
        <end position="495"/>
    </location>
</feature>
<dbReference type="KEGG" id="spu:105443216"/>
<evidence type="ECO:0000256" key="11">
    <source>
        <dbReference type="ARBA" id="ARBA00023043"/>
    </source>
</evidence>
<dbReference type="GO" id="GO:0005737">
    <property type="term" value="C:cytoplasm"/>
    <property type="evidence" value="ECO:0007669"/>
    <property type="project" value="UniProtKB-SubCell"/>
</dbReference>
<keyword evidence="6" id="KW-0677">Repeat</keyword>
<accession>A0A7M7PBQ4</accession>
<dbReference type="PROSITE" id="PS00028">
    <property type="entry name" value="ZINC_FINGER_C2H2_1"/>
    <property type="match status" value="1"/>
</dbReference>
<dbReference type="PROSITE" id="PS52044">
    <property type="entry name" value="VLRF1"/>
    <property type="match status" value="1"/>
</dbReference>
<organism evidence="17 18">
    <name type="scientific">Strongylocentrotus purpuratus</name>
    <name type="common">Purple sea urchin</name>
    <dbReference type="NCBI Taxonomy" id="7668"/>
    <lineage>
        <taxon>Eukaryota</taxon>
        <taxon>Metazoa</taxon>
        <taxon>Echinodermata</taxon>
        <taxon>Eleutherozoa</taxon>
        <taxon>Echinozoa</taxon>
        <taxon>Echinoidea</taxon>
        <taxon>Euechinoidea</taxon>
        <taxon>Echinacea</taxon>
        <taxon>Camarodonta</taxon>
        <taxon>Echinidea</taxon>
        <taxon>Strongylocentrotidae</taxon>
        <taxon>Strongylocentrotus</taxon>
    </lineage>
</organism>
<dbReference type="PANTHER" id="PTHR16036:SF2">
    <property type="entry name" value="TRNA ENDONUCLEASE ANKZF1"/>
    <property type="match status" value="1"/>
</dbReference>
<evidence type="ECO:0000256" key="13">
    <source>
        <dbReference type="PROSITE-ProRule" id="PRU00023"/>
    </source>
</evidence>
<dbReference type="PROSITE" id="PS50088">
    <property type="entry name" value="ANK_REPEAT"/>
    <property type="match status" value="1"/>
</dbReference>
<name>A0A7M7PBQ4_STRPU</name>
<keyword evidence="18" id="KW-1185">Reference proteome</keyword>
<evidence type="ECO:0000313" key="17">
    <source>
        <dbReference type="EnsemblMetazoa" id="XP_030848044"/>
    </source>
</evidence>
<evidence type="ECO:0000313" key="18">
    <source>
        <dbReference type="Proteomes" id="UP000007110"/>
    </source>
</evidence>
<evidence type="ECO:0000256" key="4">
    <source>
        <dbReference type="ARBA" id="ARBA00022722"/>
    </source>
</evidence>
<feature type="domain" description="VLRF1" evidence="16">
    <location>
        <begin position="266"/>
        <end position="407"/>
    </location>
</feature>
<evidence type="ECO:0000259" key="16">
    <source>
        <dbReference type="PROSITE" id="PS52044"/>
    </source>
</evidence>
<keyword evidence="8" id="KW-0863">Zinc-finger</keyword>
<feature type="compositionally biased region" description="Basic and acidic residues" evidence="15">
    <location>
        <begin position="679"/>
        <end position="698"/>
    </location>
</feature>
<reference evidence="17" key="2">
    <citation type="submission" date="2021-01" db="UniProtKB">
        <authorList>
            <consortium name="EnsemblMetazoa"/>
        </authorList>
    </citation>
    <scope>IDENTIFICATION</scope>
</reference>
<feature type="repeat" description="ANK" evidence="13">
    <location>
        <begin position="745"/>
        <end position="777"/>
    </location>
</feature>
<dbReference type="InterPro" id="IPR041175">
    <property type="entry name" value="VLRF1/Vms1"/>
</dbReference>
<comment type="subcellular location">
    <subcellularLocation>
        <location evidence="1">Cytoplasm</location>
    </subcellularLocation>
</comment>
<evidence type="ECO:0000256" key="7">
    <source>
        <dbReference type="ARBA" id="ARBA00022759"/>
    </source>
</evidence>
<protein>
    <recommendedName>
        <fullName evidence="16">VLRF1 domain-containing protein</fullName>
    </recommendedName>
</protein>
<sequence length="928" mass="105471">MSYSFEHIRSASDQLVAQERRRNRRTLFTFLGALTAKDPVSSSLNIGSMEMPKRQSSCSLTDKSKAWKYLAGIKLSSLQPNKVTEDFYEEPEDCVPVDKSEPEVYTVSNAMVCSLCDCIFEDRHQQKAHYRLDWHRFNLKQRIMGLKSVSEEAFSQQADDVSSISGSGDSSSSDDEDEVDMSPVSRGSDQAWGRRKKASSIHKYDSDDDDDNDAGKERENGRRCPRIYFDNDDEEVVSVYRCIIHGKREAPTTHTELISRTLGLLTNQKWAIILTGGGHFAAAVYDGPEVIEHKTFHRYTVRAKRGTVQSVRDSQGNAPKSGGASIRRYNEAALNQEVQNLLTSWKDHLDSCSRIFLRVPTYNKAMFYGGKSPALVKGDDRVVTIPFATRRATFKELKRVWEVLATIESHGTISDITTVMASRKEKKVWKKGKKSLQENEKQVLDEEDASLEVILSRLEKQSLEEEPADNSTSVKMEEKKNEKDDEEVDDIELHEEEVITSTDHLKEYETTPKKQRRRKKKKPERQIPQTDKEEENLTTELFTICRTGNMDKLEEVLQKIQQHFGIPPHNPPHNPPTSKDSTKEHFDRDPSNTKNTSSDDTNPIPSVENKDNILSCKGDVQGMTAGLDSHVKSCQSSDDSHKDGSGNKNSVESRFNLPEPLNSTAVFNEDTQNNPNRADTIEGKSSKSDLLVESKFDEANVPSQHKQVPDDDSEVSEDKAVRDSKDHDKPSPGVLKFLNKPLDDMGYSFLHVAAEDGQGSVLYRLMECGADPGVKSKKGKPAFGCSFDRKTREEFRSFRSDHPNRYDYERAQIPVPLTEEQEKEKAAKQSERKRNARKAKRLKEKEQKEVKEAERKENEKKEWYANLSEREKRALAAEKRFAQQVTPTSDMQRCWTCGSSLAGKAPFSYMDFKFCSMPCLKKHKQQPK</sequence>
<dbReference type="InterPro" id="IPR041540">
    <property type="entry name" value="VATC"/>
</dbReference>
<feature type="region of interest" description="Disordered" evidence="15">
    <location>
        <begin position="157"/>
        <end position="219"/>
    </location>
</feature>
<feature type="compositionally biased region" description="Basic and acidic residues" evidence="15">
    <location>
        <begin position="503"/>
        <end position="512"/>
    </location>
</feature>
<dbReference type="PANTHER" id="PTHR16036">
    <property type="entry name" value="ANKYRIN REPEAT AND ZINC FINGER DOMAIN-CONTAINING PROTEIN 1"/>
    <property type="match status" value="1"/>
</dbReference>
<evidence type="ECO:0000256" key="3">
    <source>
        <dbReference type="ARBA" id="ARBA00022490"/>
    </source>
</evidence>
<dbReference type="OMA" id="YSSCMLY"/>
<feature type="region of interest" description="Disordered" evidence="15">
    <location>
        <begin position="564"/>
        <end position="734"/>
    </location>
</feature>
<dbReference type="Pfam" id="PF18716">
    <property type="entry name" value="VATC"/>
    <property type="match status" value="1"/>
</dbReference>